<dbReference type="OrthoDB" id="1594986at2759"/>
<gene>
    <name evidence="2" type="ORF">E3N88_15138</name>
</gene>
<dbReference type="InterPro" id="IPR053793">
    <property type="entry name" value="PB1-like"/>
</dbReference>
<dbReference type="Gene3D" id="3.10.20.90">
    <property type="entry name" value="Phosphatidylinositol 3-kinase Catalytic Subunit, Chain A, domain 1"/>
    <property type="match status" value="1"/>
</dbReference>
<dbReference type="GO" id="GO:0003700">
    <property type="term" value="F:DNA-binding transcription factor activity"/>
    <property type="evidence" value="ECO:0007669"/>
    <property type="project" value="InterPro"/>
</dbReference>
<evidence type="ECO:0000313" key="3">
    <source>
        <dbReference type="Proteomes" id="UP000326396"/>
    </source>
</evidence>
<keyword evidence="3" id="KW-1185">Reference proteome</keyword>
<proteinExistence type="predicted"/>
<reference evidence="2 3" key="1">
    <citation type="submission" date="2019-05" db="EMBL/GenBank/DDBJ databases">
        <title>Mikania micrantha, genome provides insights into the molecular mechanism of rapid growth.</title>
        <authorList>
            <person name="Liu B."/>
        </authorList>
    </citation>
    <scope>NUCLEOTIDE SEQUENCE [LARGE SCALE GENOMIC DNA]</scope>
    <source>
        <strain evidence="2">NLD-2019</strain>
        <tissue evidence="2">Leaf</tissue>
    </source>
</reference>
<dbReference type="AlphaFoldDB" id="A0A5N6NW13"/>
<comment type="caution">
    <text evidence="2">The sequence shown here is derived from an EMBL/GenBank/DDBJ whole genome shotgun (WGS) entry which is preliminary data.</text>
</comment>
<dbReference type="CDD" id="cd05992">
    <property type="entry name" value="PB1"/>
    <property type="match status" value="1"/>
</dbReference>
<dbReference type="PANTHER" id="PTHR32002:SF49">
    <property type="entry name" value="BILE ACID:SODIUM SYMPORTER_ARSENICAL RESISTANCE PROTEIN ACR3-RELATED"/>
    <property type="match status" value="1"/>
</dbReference>
<feature type="domain" description="PB1" evidence="1">
    <location>
        <begin position="201"/>
        <end position="280"/>
    </location>
</feature>
<dbReference type="Proteomes" id="UP000326396">
    <property type="component" value="Linkage Group LG16"/>
</dbReference>
<evidence type="ECO:0000313" key="2">
    <source>
        <dbReference type="EMBL" id="KAD5507435.1"/>
    </source>
</evidence>
<organism evidence="2 3">
    <name type="scientific">Mikania micrantha</name>
    <name type="common">bitter vine</name>
    <dbReference type="NCBI Taxonomy" id="192012"/>
    <lineage>
        <taxon>Eukaryota</taxon>
        <taxon>Viridiplantae</taxon>
        <taxon>Streptophyta</taxon>
        <taxon>Embryophyta</taxon>
        <taxon>Tracheophyta</taxon>
        <taxon>Spermatophyta</taxon>
        <taxon>Magnoliopsida</taxon>
        <taxon>eudicotyledons</taxon>
        <taxon>Gunneridae</taxon>
        <taxon>Pentapetalae</taxon>
        <taxon>asterids</taxon>
        <taxon>campanulids</taxon>
        <taxon>Asterales</taxon>
        <taxon>Asteraceae</taxon>
        <taxon>Asteroideae</taxon>
        <taxon>Heliantheae alliance</taxon>
        <taxon>Eupatorieae</taxon>
        <taxon>Mikania</taxon>
    </lineage>
</organism>
<name>A0A5N6NW13_9ASTR</name>
<sequence length="293" mass="32874">MAAIVAFAICLRSLETGDINFEFQFIWPNDSRCSRCDALLEAILYTIKRCLPTFKFASGAEICDELEVIDVGCSKVGQNTSFKIFQGKQPIVVGNIAPSKVICQTTSKVLPPYDMDNQLLDVICVTNSMQKSNVNHKTAKIFLTRQDIVKQFGKTMKEASHNLEGPNLLNIKAKESCNIRISTNEENATQEPLTININKNTVFIKVEYADVMIKFNLPVSQAKFATIKKTIGVKFKLSFGTFKLKYLDKDGDWILLSSDEGMNDCIYSLRKSDLILVRLCVLPFQEAVSYHNG</sequence>
<dbReference type="Pfam" id="PF00564">
    <property type="entry name" value="PB1"/>
    <property type="match status" value="1"/>
</dbReference>
<dbReference type="InterPro" id="IPR000270">
    <property type="entry name" value="PB1_dom"/>
</dbReference>
<dbReference type="PANTHER" id="PTHR32002">
    <property type="entry name" value="PROTEIN NLP8"/>
    <property type="match status" value="1"/>
</dbReference>
<dbReference type="SMART" id="SM00666">
    <property type="entry name" value="PB1"/>
    <property type="match status" value="1"/>
</dbReference>
<accession>A0A5N6NW13</accession>
<dbReference type="SUPFAM" id="SSF54277">
    <property type="entry name" value="CAD &amp; PB1 domains"/>
    <property type="match status" value="1"/>
</dbReference>
<dbReference type="InterPro" id="IPR045012">
    <property type="entry name" value="NLP"/>
</dbReference>
<protein>
    <recommendedName>
        <fullName evidence="1">PB1 domain-containing protein</fullName>
    </recommendedName>
</protein>
<dbReference type="PROSITE" id="PS51745">
    <property type="entry name" value="PB1"/>
    <property type="match status" value="1"/>
</dbReference>
<evidence type="ECO:0000259" key="1">
    <source>
        <dbReference type="PROSITE" id="PS51745"/>
    </source>
</evidence>
<dbReference type="EMBL" id="SZYD01000008">
    <property type="protein sequence ID" value="KAD5507435.1"/>
    <property type="molecule type" value="Genomic_DNA"/>
</dbReference>